<accession>A0A553HJT7</accession>
<organism evidence="2 3">
    <name type="scientific">Xylaria flabelliformis</name>
    <dbReference type="NCBI Taxonomy" id="2512241"/>
    <lineage>
        <taxon>Eukaryota</taxon>
        <taxon>Fungi</taxon>
        <taxon>Dikarya</taxon>
        <taxon>Ascomycota</taxon>
        <taxon>Pezizomycotina</taxon>
        <taxon>Sordariomycetes</taxon>
        <taxon>Xylariomycetidae</taxon>
        <taxon>Xylariales</taxon>
        <taxon>Xylariaceae</taxon>
        <taxon>Xylaria</taxon>
    </lineage>
</organism>
<dbReference type="EMBL" id="VFLP01000096">
    <property type="protein sequence ID" value="TRX88215.1"/>
    <property type="molecule type" value="Genomic_DNA"/>
</dbReference>
<evidence type="ECO:0000256" key="1">
    <source>
        <dbReference type="SAM" id="Phobius"/>
    </source>
</evidence>
<dbReference type="Proteomes" id="UP000319160">
    <property type="component" value="Unassembled WGS sequence"/>
</dbReference>
<keyword evidence="1" id="KW-0812">Transmembrane</keyword>
<keyword evidence="3" id="KW-1185">Reference proteome</keyword>
<evidence type="ECO:0000313" key="3">
    <source>
        <dbReference type="Proteomes" id="UP000319160"/>
    </source>
</evidence>
<sequence>MVFQSPILRAAQYPSYKSPYGPKYHYQPNVAGWTSKQLTRLGMTSGAFGGVALFAVIFFASGIPKVQRDILQKIPFIGNYYIKEIPASDNPF</sequence>
<proteinExistence type="predicted"/>
<dbReference type="PANTHER" id="PTHR28254">
    <property type="entry name" value="CYTOCHROME B-C1 COMPLEX SUBUNIT 10"/>
    <property type="match status" value="1"/>
</dbReference>
<dbReference type="GO" id="GO:0006122">
    <property type="term" value="P:mitochondrial electron transport, ubiquinol to cytochrome c"/>
    <property type="evidence" value="ECO:0007669"/>
    <property type="project" value="InterPro"/>
</dbReference>
<keyword evidence="1" id="KW-0472">Membrane</keyword>
<dbReference type="AlphaFoldDB" id="A0A553HJT7"/>
<name>A0A553HJT7_9PEZI</name>
<gene>
    <name evidence="2" type="ORF">FHL15_010904</name>
</gene>
<dbReference type="STRING" id="2512241.A0A553HJT7"/>
<feature type="transmembrane region" description="Helical" evidence="1">
    <location>
        <begin position="41"/>
        <end position="63"/>
    </location>
</feature>
<dbReference type="GO" id="GO:0005739">
    <property type="term" value="C:mitochondrion"/>
    <property type="evidence" value="ECO:0007669"/>
    <property type="project" value="GOC"/>
</dbReference>
<dbReference type="OrthoDB" id="2391627at2759"/>
<comment type="caution">
    <text evidence="2">The sequence shown here is derived from an EMBL/GenBank/DDBJ whole genome shotgun (WGS) entry which is preliminary data.</text>
</comment>
<reference evidence="3" key="1">
    <citation type="submission" date="2019-06" db="EMBL/GenBank/DDBJ databases">
        <title>Draft genome sequence of the griseofulvin-producing fungus Xylaria cubensis strain G536.</title>
        <authorList>
            <person name="Mead M.E."/>
            <person name="Raja H.A."/>
            <person name="Steenwyk J.L."/>
            <person name="Knowles S.L."/>
            <person name="Oberlies N.H."/>
            <person name="Rokas A."/>
        </authorList>
    </citation>
    <scope>NUCLEOTIDE SEQUENCE [LARGE SCALE GENOMIC DNA]</scope>
    <source>
        <strain evidence="3">G536</strain>
    </source>
</reference>
<protein>
    <submittedName>
        <fullName evidence="2">Uncharacterized protein</fullName>
    </submittedName>
</protein>
<keyword evidence="1" id="KW-1133">Transmembrane helix</keyword>
<dbReference type="InterPro" id="IPR019182">
    <property type="entry name" value="Cytochrome_b-c1_su10_fun"/>
</dbReference>
<dbReference type="PANTHER" id="PTHR28254:SF1">
    <property type="entry name" value="CYTOCHROME B-C1 COMPLEX SUBUNIT 10, MITOCHONDRIAL"/>
    <property type="match status" value="1"/>
</dbReference>
<evidence type="ECO:0000313" key="2">
    <source>
        <dbReference type="EMBL" id="TRX88215.1"/>
    </source>
</evidence>
<dbReference type="Pfam" id="PF09796">
    <property type="entry name" value="QCR10"/>
    <property type="match status" value="1"/>
</dbReference>